<organism evidence="3">
    <name type="scientific">Bradyrhizobium sp. LLZ17</name>
    <dbReference type="NCBI Taxonomy" id="3239388"/>
    <lineage>
        <taxon>Bacteria</taxon>
        <taxon>Pseudomonadati</taxon>
        <taxon>Pseudomonadota</taxon>
        <taxon>Alphaproteobacteria</taxon>
        <taxon>Hyphomicrobiales</taxon>
        <taxon>Nitrobacteraceae</taxon>
        <taxon>Bradyrhizobium</taxon>
    </lineage>
</organism>
<protein>
    <submittedName>
        <fullName evidence="3">CHAP domain-containing protein</fullName>
    </submittedName>
</protein>
<proteinExistence type="predicted"/>
<dbReference type="Gene3D" id="3.90.1720.10">
    <property type="entry name" value="endopeptidase domain like (from Nostoc punctiforme)"/>
    <property type="match status" value="1"/>
</dbReference>
<name>A0AB39XHN2_9BRAD</name>
<dbReference type="AlphaFoldDB" id="A0AB39XHN2"/>
<dbReference type="Pfam" id="PF05257">
    <property type="entry name" value="CHAP"/>
    <property type="match status" value="1"/>
</dbReference>
<dbReference type="InterPro" id="IPR038765">
    <property type="entry name" value="Papain-like_cys_pep_sf"/>
</dbReference>
<dbReference type="RefSeq" id="WP_369721346.1">
    <property type="nucleotide sequence ID" value="NZ_CP165734.1"/>
</dbReference>
<dbReference type="SUPFAM" id="SSF54001">
    <property type="entry name" value="Cysteine proteinases"/>
    <property type="match status" value="1"/>
</dbReference>
<reference evidence="3" key="1">
    <citation type="submission" date="2024-08" db="EMBL/GenBank/DDBJ databases">
        <authorList>
            <person name="Chaddad Z."/>
            <person name="Lamrabet M."/>
            <person name="Bouhnik O."/>
            <person name="Alami S."/>
            <person name="Wipf D."/>
            <person name="Courty P.E."/>
            <person name="Missbah El Idrissi M."/>
        </authorList>
    </citation>
    <scope>NUCLEOTIDE SEQUENCE</scope>
    <source>
        <strain evidence="3">LLZ17</strain>
    </source>
</reference>
<gene>
    <name evidence="3" type="ORF">AB8Z38_30655</name>
</gene>
<evidence type="ECO:0000259" key="2">
    <source>
        <dbReference type="Pfam" id="PF05257"/>
    </source>
</evidence>
<dbReference type="InterPro" id="IPR007921">
    <property type="entry name" value="CHAP_dom"/>
</dbReference>
<evidence type="ECO:0000256" key="1">
    <source>
        <dbReference type="SAM" id="SignalP"/>
    </source>
</evidence>
<sequence length="239" mass="26593">MRIARRTFLTGVASTLFASPVMADDDRLEYREYSFTDYFSPRLRGRYPVRPEDIKAANAIVDSLKGNDCYSAMDELSRITEVGSTGELFNMRWKTFANPLIVRFFHDIGYKNTPYPGDCTPWCAATLSWCLKRTGKRIPSDPASSQSYLRYGKPVTDPQQGDICVFGDVGDRAHGHVGLFVSRSGDTLSVLGGNQFGESETNCGAGFRKSKIAVAQIPINPKKDRKVGIHYLAAYVRPV</sequence>
<keyword evidence="1" id="KW-0732">Signal</keyword>
<evidence type="ECO:0000313" key="3">
    <source>
        <dbReference type="EMBL" id="XDV56911.1"/>
    </source>
</evidence>
<feature type="chain" id="PRO_5044197948" evidence="1">
    <location>
        <begin position="24"/>
        <end position="239"/>
    </location>
</feature>
<accession>A0AB39XHN2</accession>
<feature type="signal peptide" evidence="1">
    <location>
        <begin position="1"/>
        <end position="23"/>
    </location>
</feature>
<feature type="domain" description="Peptidase C51" evidence="2">
    <location>
        <begin position="115"/>
        <end position="194"/>
    </location>
</feature>
<dbReference type="EMBL" id="CP165734">
    <property type="protein sequence ID" value="XDV56911.1"/>
    <property type="molecule type" value="Genomic_DNA"/>
</dbReference>